<dbReference type="NCBIfam" id="TIGR00533">
    <property type="entry name" value="HMG_CoA_R_NADP"/>
    <property type="match status" value="1"/>
</dbReference>
<dbReference type="InterPro" id="IPR004554">
    <property type="entry name" value="HMG_CoA_Rdtase_eu_arc"/>
</dbReference>
<gene>
    <name evidence="15" type="ORF">RN001_015855</name>
</gene>
<feature type="domain" description="SSD" evidence="14">
    <location>
        <begin position="234"/>
        <end position="390"/>
    </location>
</feature>
<feature type="region of interest" description="Disordered" evidence="13">
    <location>
        <begin position="46"/>
        <end position="65"/>
    </location>
</feature>
<accession>A0AAN7P101</accession>
<evidence type="ECO:0000256" key="12">
    <source>
        <dbReference type="RuleBase" id="RU361219"/>
    </source>
</evidence>
<dbReference type="EMBL" id="JARPUR010000008">
    <property type="protein sequence ID" value="KAK4871731.1"/>
    <property type="molecule type" value="Genomic_DNA"/>
</dbReference>
<dbReference type="InterPro" id="IPR009029">
    <property type="entry name" value="HMG_CoA_Rdtase_sub-bd_dom_sf"/>
</dbReference>
<dbReference type="Gene3D" id="1.10.3270.10">
    <property type="entry name" value="HMGR, N-terminal domain"/>
    <property type="match status" value="1"/>
</dbReference>
<evidence type="ECO:0000256" key="4">
    <source>
        <dbReference type="ARBA" id="ARBA00022692"/>
    </source>
</evidence>
<comment type="caution">
    <text evidence="15">The sequence shown here is derived from an EMBL/GenBank/DDBJ whole genome shotgun (WGS) entry which is preliminary data.</text>
</comment>
<dbReference type="SUPFAM" id="SSF55035">
    <property type="entry name" value="NAD-binding domain of HMG-CoA reductase"/>
    <property type="match status" value="1"/>
</dbReference>
<dbReference type="GO" id="GO:0015936">
    <property type="term" value="P:coenzyme A metabolic process"/>
    <property type="evidence" value="ECO:0007669"/>
    <property type="project" value="InterPro"/>
</dbReference>
<dbReference type="PROSITE" id="PS00066">
    <property type="entry name" value="HMG_COA_REDUCTASE_1"/>
    <property type="match status" value="1"/>
</dbReference>
<dbReference type="PROSITE" id="PS00318">
    <property type="entry name" value="HMG_COA_REDUCTASE_2"/>
    <property type="match status" value="1"/>
</dbReference>
<feature type="compositionally biased region" description="Polar residues" evidence="13">
    <location>
        <begin position="48"/>
        <end position="65"/>
    </location>
</feature>
<evidence type="ECO:0000256" key="9">
    <source>
        <dbReference type="ARBA" id="ARBA00023136"/>
    </source>
</evidence>
<dbReference type="GO" id="GO:0004420">
    <property type="term" value="F:hydroxymethylglutaryl-CoA reductase (NADPH) activity"/>
    <property type="evidence" value="ECO:0007669"/>
    <property type="project" value="UniProtKB-EC"/>
</dbReference>
<dbReference type="GO" id="GO:0008299">
    <property type="term" value="P:isoprenoid biosynthetic process"/>
    <property type="evidence" value="ECO:0007669"/>
    <property type="project" value="InterPro"/>
</dbReference>
<dbReference type="Proteomes" id="UP001353858">
    <property type="component" value="Unassembled WGS sequence"/>
</dbReference>
<feature type="transmembrane region" description="Helical" evidence="12">
    <location>
        <begin position="298"/>
        <end position="318"/>
    </location>
</feature>
<feature type="transmembrane region" description="Helical" evidence="12">
    <location>
        <begin position="263"/>
        <end position="286"/>
    </location>
</feature>
<organism evidence="15 16">
    <name type="scientific">Aquatica leii</name>
    <dbReference type="NCBI Taxonomy" id="1421715"/>
    <lineage>
        <taxon>Eukaryota</taxon>
        <taxon>Metazoa</taxon>
        <taxon>Ecdysozoa</taxon>
        <taxon>Arthropoda</taxon>
        <taxon>Hexapoda</taxon>
        <taxon>Insecta</taxon>
        <taxon>Pterygota</taxon>
        <taxon>Neoptera</taxon>
        <taxon>Endopterygota</taxon>
        <taxon>Coleoptera</taxon>
        <taxon>Polyphaga</taxon>
        <taxon>Elateriformia</taxon>
        <taxon>Elateroidea</taxon>
        <taxon>Lampyridae</taxon>
        <taxon>Luciolinae</taxon>
        <taxon>Aquatica</taxon>
    </lineage>
</organism>
<dbReference type="InterPro" id="IPR023282">
    <property type="entry name" value="HMG_CoA_Rdtase_N"/>
</dbReference>
<keyword evidence="9 12" id="KW-0472">Membrane</keyword>
<keyword evidence="10" id="KW-0325">Glycoprotein</keyword>
<evidence type="ECO:0000256" key="13">
    <source>
        <dbReference type="SAM" id="MobiDB-lite"/>
    </source>
</evidence>
<evidence type="ECO:0000313" key="15">
    <source>
        <dbReference type="EMBL" id="KAK4871731.1"/>
    </source>
</evidence>
<dbReference type="PRINTS" id="PR00071">
    <property type="entry name" value="HMGCOARDTASE"/>
</dbReference>
<keyword evidence="4 12" id="KW-0812">Transmembrane</keyword>
<dbReference type="Gene3D" id="3.30.70.420">
    <property type="entry name" value="Hydroxymethylglutaryl-CoA reductase, class I/II, NAD/NADP-binding domain"/>
    <property type="match status" value="1"/>
</dbReference>
<dbReference type="Pfam" id="PF00368">
    <property type="entry name" value="HMG-CoA_red"/>
    <property type="match status" value="1"/>
</dbReference>
<evidence type="ECO:0000259" key="14">
    <source>
        <dbReference type="PROSITE" id="PS50156"/>
    </source>
</evidence>
<dbReference type="InterPro" id="IPR023076">
    <property type="entry name" value="HMG_CoA_Rdtase_CS"/>
</dbReference>
<feature type="transmembrane region" description="Helical" evidence="12">
    <location>
        <begin position="365"/>
        <end position="386"/>
    </location>
</feature>
<evidence type="ECO:0000256" key="6">
    <source>
        <dbReference type="ARBA" id="ARBA00022857"/>
    </source>
</evidence>
<dbReference type="InterPro" id="IPR004816">
    <property type="entry name" value="HMG_CoA_Rdtase_metazoan"/>
</dbReference>
<dbReference type="GO" id="GO:0016126">
    <property type="term" value="P:sterol biosynthetic process"/>
    <property type="evidence" value="ECO:0007669"/>
    <property type="project" value="TreeGrafter"/>
</dbReference>
<dbReference type="CDD" id="cd00643">
    <property type="entry name" value="HMG-CoA_reductase_classI"/>
    <property type="match status" value="1"/>
</dbReference>
<dbReference type="InterPro" id="IPR009023">
    <property type="entry name" value="HMG_CoA_Rdtase_NAD(P)-bd_sf"/>
</dbReference>
<comment type="subcellular location">
    <subcellularLocation>
        <location evidence="1 12">Endoplasmic reticulum membrane</location>
        <topology evidence="1 12">Multi-pass membrane protein</topology>
    </subcellularLocation>
</comment>
<dbReference type="PANTHER" id="PTHR10572:SF24">
    <property type="entry name" value="3-HYDROXY-3-METHYLGLUTARYL-COENZYME A REDUCTASE"/>
    <property type="match status" value="1"/>
</dbReference>
<evidence type="ECO:0000256" key="3">
    <source>
        <dbReference type="ARBA" id="ARBA00007661"/>
    </source>
</evidence>
<keyword evidence="8 12" id="KW-0560">Oxidoreductase</keyword>
<sequence>MSTKRKKPSGSEFRKSAKLIKEKKELSISTTRKLDSFFLLNEHKTAHGSETSTTDSPASPVDSSQSLEVAPVEITQDVNTPNYECRNELASSTSGVFTTDPADWDINNQTIDFVAMNGFSQNSDGDFSASKRTFGGVTRYLNKSLFFRSYKNFGIIRRNVTNAPSYIIGLKMMAQVFRMYGKFCAGHPWEVIVTVLTVTMCMFTVEQRHPSPEPKHSLRDCSSCIQEVEYYAADMIVMTVIRCLAVLYSYYQFCHLSKLRSKYILGITSFFTVISSFIFTSAVSNFLTINLSELKDAIFFFLLLIDLSKASTLAQFALGGTNEEIVQNIANGISILGPAITLDTLVETLVIGIGTLSGIHRLEMLSYIACLSVTINYIIFMTFYPASLSLILELSRNANFYTPQNAQEYASFVTPKEQKSNPLIQRVKIIMIIGLMLVYVNSRCSFWKKEDNVTNDFYNEYMNINQTHAFLSHSYVLKFIILSSDHIVILIVLLALISKFILFENKKNINVDNYKDCVAAKEKEDKKEKKEMPLERKIPTFFLEYQDQDEEKHCEDKESQTEIAFELQTCVTKNKQPRRLNECLKIYRTHLGASSLSDQEVILLLKEKYIAPYQIEQAVDSPNRGVRIRRKFFESLDTFSIVLNDLPYEHFDYGKVMNACCENVIGYVPIPVGLVGPLFLDKRLIHVPMATTEGCLVASTNRGCRALNEHGVTSRIVGDGMTRGPVVRFPSISEASDAMKWIEDPQNFETIKNSFDSTSRYARLSKIQVRIAARYLFIRFVAKTGDAMGMNMISKATEISLKMIQIHFPNMEIISISGNFCADKKPTAINWIEGRGKSVVCEAIVSSSIVTTVLKTTVSALIDCNIAKNMIGSSVAGSIGGFNAHAANIVTAIFIATGQDPAQNVTSSNCITIMEPWGNNGEDLYISCSMPSIEIGTIGGGTVLSAQSACLDILGVKGANITQPGENARQLARIVCATVLAGELSLMSALTAGHMVKSHLKYNRSSTAICSDLADNLNVPLH</sequence>
<evidence type="ECO:0000256" key="7">
    <source>
        <dbReference type="ARBA" id="ARBA00022989"/>
    </source>
</evidence>
<evidence type="ECO:0000256" key="10">
    <source>
        <dbReference type="ARBA" id="ARBA00023180"/>
    </source>
</evidence>
<comment type="catalytic activity">
    <reaction evidence="11">
        <text>(R)-mevalonate + 2 NADP(+) + CoA = (3S)-3-hydroxy-3-methylglutaryl-CoA + 2 NADPH + 2 H(+)</text>
        <dbReference type="Rhea" id="RHEA:15989"/>
        <dbReference type="ChEBI" id="CHEBI:15378"/>
        <dbReference type="ChEBI" id="CHEBI:36464"/>
        <dbReference type="ChEBI" id="CHEBI:43074"/>
        <dbReference type="ChEBI" id="CHEBI:57287"/>
        <dbReference type="ChEBI" id="CHEBI:57783"/>
        <dbReference type="ChEBI" id="CHEBI:58349"/>
        <dbReference type="EC" id="1.1.1.34"/>
    </reaction>
    <physiologicalReaction direction="right-to-left" evidence="11">
        <dbReference type="Rhea" id="RHEA:15991"/>
    </physiologicalReaction>
</comment>
<reference evidence="16" key="1">
    <citation type="submission" date="2023-01" db="EMBL/GenBank/DDBJ databases">
        <title>Key to firefly adult light organ development and bioluminescence: homeobox transcription factors regulate luciferase expression and transportation to peroxisome.</title>
        <authorList>
            <person name="Fu X."/>
        </authorList>
    </citation>
    <scope>NUCLEOTIDE SEQUENCE [LARGE SCALE GENOMIC DNA]</scope>
</reference>
<dbReference type="FunFam" id="3.30.70.420:FF:000001">
    <property type="entry name" value="3-hydroxy-3-methylglutaryl coenzyme A reductase"/>
    <property type="match status" value="1"/>
</dbReference>
<evidence type="ECO:0000256" key="2">
    <source>
        <dbReference type="ARBA" id="ARBA00005084"/>
    </source>
</evidence>
<dbReference type="PROSITE" id="PS50156">
    <property type="entry name" value="SSD"/>
    <property type="match status" value="1"/>
</dbReference>
<dbReference type="EC" id="1.1.1.34" evidence="12"/>
<dbReference type="GO" id="GO:0005778">
    <property type="term" value="C:peroxisomal membrane"/>
    <property type="evidence" value="ECO:0007669"/>
    <property type="project" value="TreeGrafter"/>
</dbReference>
<evidence type="ECO:0000256" key="11">
    <source>
        <dbReference type="ARBA" id="ARBA00049909"/>
    </source>
</evidence>
<dbReference type="GO" id="GO:0005789">
    <property type="term" value="C:endoplasmic reticulum membrane"/>
    <property type="evidence" value="ECO:0007669"/>
    <property type="project" value="UniProtKB-SubCell"/>
</dbReference>
<evidence type="ECO:0000313" key="16">
    <source>
        <dbReference type="Proteomes" id="UP001353858"/>
    </source>
</evidence>
<evidence type="ECO:0000256" key="5">
    <source>
        <dbReference type="ARBA" id="ARBA00022824"/>
    </source>
</evidence>
<dbReference type="AlphaFoldDB" id="A0AAN7P101"/>
<feature type="transmembrane region" description="Helical" evidence="12">
    <location>
        <begin position="230"/>
        <end position="251"/>
    </location>
</feature>
<dbReference type="InterPro" id="IPR053958">
    <property type="entry name" value="HMGCR/SNAP/NPC1-like_SSD"/>
</dbReference>
<dbReference type="InterPro" id="IPR002202">
    <property type="entry name" value="HMG_CoA_Rdtase"/>
</dbReference>
<protein>
    <recommendedName>
        <fullName evidence="12">3-hydroxy-3-methylglutaryl coenzyme A reductase</fullName>
        <shortName evidence="12">HMG-CoA reductase</shortName>
        <ecNumber evidence="12">1.1.1.34</ecNumber>
    </recommendedName>
</protein>
<evidence type="ECO:0000256" key="1">
    <source>
        <dbReference type="ARBA" id="ARBA00004477"/>
    </source>
</evidence>
<dbReference type="SUPFAM" id="SSF56542">
    <property type="entry name" value="Substrate-binding domain of HMG-CoA reductase"/>
    <property type="match status" value="1"/>
</dbReference>
<comment type="similarity">
    <text evidence="3 12">Belongs to the HMG-CoA reductase family.</text>
</comment>
<name>A0AAN7P101_9COLE</name>
<dbReference type="FunFam" id="3.90.770.10:FF:000001">
    <property type="entry name" value="3-hydroxy-3-methylglutaryl coenzyme A reductase"/>
    <property type="match status" value="1"/>
</dbReference>
<keyword evidence="7 12" id="KW-1133">Transmembrane helix</keyword>
<proteinExistence type="inferred from homology"/>
<dbReference type="PANTHER" id="PTHR10572">
    <property type="entry name" value="3-HYDROXY-3-METHYLGLUTARYL-COENZYME A REDUCTASE"/>
    <property type="match status" value="1"/>
</dbReference>
<dbReference type="InterPro" id="IPR000731">
    <property type="entry name" value="SSD"/>
</dbReference>
<keyword evidence="16" id="KW-1185">Reference proteome</keyword>
<dbReference type="Pfam" id="PF12349">
    <property type="entry name" value="Sterol-sensing"/>
    <property type="match status" value="1"/>
</dbReference>
<feature type="transmembrane region" description="Helical" evidence="12">
    <location>
        <begin position="475"/>
        <end position="497"/>
    </location>
</feature>
<keyword evidence="6 12" id="KW-0521">NADP</keyword>
<comment type="pathway">
    <text evidence="2 12">Metabolic intermediate biosynthesis; (R)-mevalonate biosynthesis; (R)-mevalonate from acetyl-CoA: step 3/3.</text>
</comment>
<evidence type="ECO:0000256" key="8">
    <source>
        <dbReference type="ARBA" id="ARBA00023002"/>
    </source>
</evidence>
<dbReference type="InterPro" id="IPR023074">
    <property type="entry name" value="HMG_CoA_Rdtase_cat_sf"/>
</dbReference>
<dbReference type="GO" id="GO:0050661">
    <property type="term" value="F:NADP binding"/>
    <property type="evidence" value="ECO:0007669"/>
    <property type="project" value="InterPro"/>
</dbReference>
<dbReference type="NCBIfam" id="TIGR00920">
    <property type="entry name" value="2A060605"/>
    <property type="match status" value="1"/>
</dbReference>
<dbReference type="PROSITE" id="PS50065">
    <property type="entry name" value="HMG_COA_REDUCTASE_4"/>
    <property type="match status" value="1"/>
</dbReference>
<dbReference type="Gene3D" id="3.90.770.10">
    <property type="entry name" value="3-hydroxy-3-methylglutaryl-coenzyme A Reductase, Chain A, domain 2"/>
    <property type="match status" value="1"/>
</dbReference>
<keyword evidence="5 12" id="KW-0256">Endoplasmic reticulum</keyword>